<comment type="caution">
    <text evidence="1">The sequence shown here is derived from an EMBL/GenBank/DDBJ whole genome shotgun (WGS) entry which is preliminary data.</text>
</comment>
<proteinExistence type="predicted"/>
<accession>A0ACC4E3T5</accession>
<gene>
    <name evidence="1" type="ORF">ACCO45_000304</name>
</gene>
<dbReference type="Proteomes" id="UP001638806">
    <property type="component" value="Unassembled WGS sequence"/>
</dbReference>
<reference evidence="1" key="1">
    <citation type="submission" date="2024-12" db="EMBL/GenBank/DDBJ databases">
        <title>Comparative genomics and development of molecular markers within Purpureocillium lilacinum and among Purpureocillium species.</title>
        <authorList>
            <person name="Yeh Z.-Y."/>
            <person name="Ni N.-T."/>
            <person name="Lo P.-H."/>
            <person name="Mushyakhwo K."/>
            <person name="Lin C.-F."/>
            <person name="Nai Y.-S."/>
        </authorList>
    </citation>
    <scope>NUCLEOTIDE SEQUENCE</scope>
    <source>
        <strain evidence="1">NCHU-NPUST-175</strain>
    </source>
</reference>
<sequence length="2674" mass="288962">MATLFQSFRSSSMPKRLLRYALARLDFLDTDALDIDNLDFALGRNTKLEKMLQLPATFRLKRAKVLLLRVTIPMDFYTSPITLQVDGVDVTLEIITKSARAPAPATSDLSADPVPNTVDLAQSFLETQPSSERKQLEDALAAETQDLGASVSVSDDGSEDDAGFGTGQPLSLPTFLADFLRGVVDRMQVTINGVNFQLDMEVPADINASSVEPVSFQISIQDIDVEGVTTSAPDPDGSSNSPMTFVPKEGKRHIMLAGVRAFLISEANVFPNLTRSPSMASPSVTSSPVQTRNPPSRQTTSLSHGSFQEQPMASLQESFREHLSDHEESPEPEYPLGDSEEALGIPAPVLEDSIFHSTLQPGGDSVLSTTRPSQHEEDLLTFGDSTPALDRQPALRPASGSNQLDRLAGMSAPADTESTPGTSSTEDLTESHLYTHDEAESMYLSAFSSAESPASTTRSRMVTSTSGPPEDDVDDSSPAPPAARSTMPGTWNDDSEGSQQSDPVRRTSRPQPRTRAESAMHDSESEDSSPAFSRHSIAPEPDATASASAPEAPQQEDIATPKGPTRVAKEILHLESISVYVPSHHQHIQVQATSPESVAQLSRSLGSSVLPQAPGAFSIHGAAPTSPGSPPAQSTTSQHYNALEVALAPMSINFDASVAFVLAMVAEKLLSVLKDGLPPTTPDSNQDSAPKKTPAVKLTAQEISLNFLNRLGGVAETSERYLDPTAFHLFDQEVLLNMTLQKLAVNVSPGQASPAHPSGKTGDPKVAALTTEIELEKFRFGYTNGDIVSFDSGRPMSTSVRDTFLSSGQDVSIRIIQSNGSSRTDIETLPLVIQIDLQRLDETFGWFGGLSSFLNMSASMTSSPSPTIKSTALPPPSKQRGVHFETPIDPEDRSVAAQNKVNVRIGGALLELVGRDCSVAAETHAIKIVSRDEGIGVACSRIRVSGPYLRNSLSDPAITADISGMRLEFLMAPKDRDLEKLLELIIPSKDKFDDGSDEIMVDTLLRQRRKGSVLRATLEVVNVRVKNLAQLSPALPNLGEEIAKLSTVAKYLPEDDRPGLLTLGSLHSLTFGVDVGSTVGHVGGEIRGLEIGHITFPSLLAVALEGLSVRRNKSEDLISSPIFDSPEAPAKNGPVVMARVIGDEMEPTIKLKLQGLRVEYRVPTIMDILGLGDDATPQDFEASLAASVASLGDQAHARLVRQPASPPSEKAKQSKALTLDIGMRDCLLGLNPLNLPSKMVVVFTDAHLQTTLPRDGRTTATMSIKKASVLLTDDVSDAAARSATARPRRRLSWAVSPPVSELSARGFVDICYISSASVVAVIRPKPDGSEDKQIEVVLRDDLLVLETCADSTQTLITLANALEAADAPKQGEQVQNEGCPGTRFAGIHLCRSVWPPRRLWCGGVLGIDSQFYGEQLEGEELFDATKSPSMLHGTSMQDTAEGVLLTGFEPSQSSTSEQDSDDLVIHDDFYQRDESSQDHTAKVWNSTRNTYDRAPTSLVQNSPLKISVRDVHVIWNLFDGYDWAHTRDIISKAVEDVETKALERQGRLTGPQVYEEEIEDEEAIGDFLFNSIYIGIPANRDPRDLTRAINEGLNDNATETESVATTAFTTTTSRTAKRHQPKSRRLKLHRSKHHKITFELQGVNMDMVMFPPDGNDETLSSIDVRVQALDIFDHVPTSTWKKFATYDQDQGEREMGTSMVHLELLTVKPLPELAASEIVLRATLLPLRLHVDQDALDFITRFFEFKDENVPVHSSASDVPFLQRAEVNDIPVKLDFKPKRVDYAGLRSGHTTEFMNFIVLEESRMVLRHVIIYGVSGFDRLGKTLNDIWMPDVRKNQLPGVVAGLAPVRSLVNIGSGFKDLVEIPLREYQKDGRVIRSISKGAAAFARTTGTELVKLGAKIAVGTQYALQGAEDMLTEKRQQEAVETGWDDEDLDPEDKKQISLYADQPTGVLQGIRGGYRSLTRDVNLARDAIIAVPGEVMESQSASGVARAVWKRAPTIIFRPAVGVTKAIGQTLMGATNTIDPQNKRRIGEKPSSGMPWRRSAAFPLVVGVYPPLVRLIGAGPLAVSVDLVPRLGAQDVVHVLDLVVAPDSVVDARPAQRLERVVRVRQGDPAASVQVRQQRLVGKVHVGGVGLHVVEDLAVQDSRGLTTWRPPFMKPRARRRVPGHPVPGVVRLGEGVADAGVAGGEDATAGSGVARLAKCTGVVELEIHELVHVDADEHVRVELDDAGVLDEGEGGELAPAVVEARVVGVVLGGGGEEVGDALGGDAAGGEGGEARLGEGVGVEGEERVGGSDGAEGVGEREEAREVVESRRPEGAAAAPPPPAAPVAPWFVESVRVQRPEEWEGTASHERTEHTRGVGEATSGWCLSQPERSVRNQRVCDADLRDDKLYRERREPSRIAATAEERTAQVSSIPSAKFILQPLCTSRLLGARRPSSSIAEGSSRCPALPCQPWPVIMPQPRPRAAAQAALARRHADTNQAPPKTSAAAPRPYDGGARGKKRHQAQVQTRARSQASAPDNGVSCSSDDRNTKGVLRYTALGEGSLSDGQLDRWPEADNKNSNNSAHSRKYATPPPLLFIMIIDSGASRTRSCIDYWWRSAVLRYKRRHDAKKKAAHPEPIMRWGLRGFVADSPSPSADQTKDAVPPRNASRSSRPPSLERVDGKTLGVEA</sequence>
<name>A0ACC4E3T5_PURLI</name>
<protein>
    <submittedName>
        <fullName evidence="1">Uncharacterized protein</fullName>
    </submittedName>
</protein>
<organism evidence="1 2">
    <name type="scientific">Purpureocillium lilacinum</name>
    <name type="common">Paecilomyces lilacinus</name>
    <dbReference type="NCBI Taxonomy" id="33203"/>
    <lineage>
        <taxon>Eukaryota</taxon>
        <taxon>Fungi</taxon>
        <taxon>Dikarya</taxon>
        <taxon>Ascomycota</taxon>
        <taxon>Pezizomycotina</taxon>
        <taxon>Sordariomycetes</taxon>
        <taxon>Hypocreomycetidae</taxon>
        <taxon>Hypocreales</taxon>
        <taxon>Ophiocordycipitaceae</taxon>
        <taxon>Purpureocillium</taxon>
    </lineage>
</organism>
<keyword evidence="2" id="KW-1185">Reference proteome</keyword>
<evidence type="ECO:0000313" key="2">
    <source>
        <dbReference type="Proteomes" id="UP001638806"/>
    </source>
</evidence>
<evidence type="ECO:0000313" key="1">
    <source>
        <dbReference type="EMBL" id="KAL3963300.1"/>
    </source>
</evidence>
<dbReference type="EMBL" id="JBGNUJ010000002">
    <property type="protein sequence ID" value="KAL3963300.1"/>
    <property type="molecule type" value="Genomic_DNA"/>
</dbReference>